<sequence length="80" mass="9066">MPLMILIILQRPQDETMMPPPHLRPYHCLRFRTPALSSLLLTILTLLQCPQDMPPMPCSTPLTPNPLSAAYNPYTQVLDP</sequence>
<proteinExistence type="predicted"/>
<keyword evidence="2" id="KW-1185">Reference proteome</keyword>
<gene>
    <name evidence="1" type="ORF">O181_008943</name>
</gene>
<evidence type="ECO:0000313" key="1">
    <source>
        <dbReference type="EMBL" id="MBW0469228.1"/>
    </source>
</evidence>
<organism evidence="1 2">
    <name type="scientific">Austropuccinia psidii MF-1</name>
    <dbReference type="NCBI Taxonomy" id="1389203"/>
    <lineage>
        <taxon>Eukaryota</taxon>
        <taxon>Fungi</taxon>
        <taxon>Dikarya</taxon>
        <taxon>Basidiomycota</taxon>
        <taxon>Pucciniomycotina</taxon>
        <taxon>Pucciniomycetes</taxon>
        <taxon>Pucciniales</taxon>
        <taxon>Sphaerophragmiaceae</taxon>
        <taxon>Austropuccinia</taxon>
    </lineage>
</organism>
<name>A0A9Q3BQE6_9BASI</name>
<reference evidence="1" key="1">
    <citation type="submission" date="2021-03" db="EMBL/GenBank/DDBJ databases">
        <title>Draft genome sequence of rust myrtle Austropuccinia psidii MF-1, a brazilian biotype.</title>
        <authorList>
            <person name="Quecine M.C."/>
            <person name="Pachon D.M.R."/>
            <person name="Bonatelli M.L."/>
            <person name="Correr F.H."/>
            <person name="Franceschini L.M."/>
            <person name="Leite T.F."/>
            <person name="Margarido G.R.A."/>
            <person name="Almeida C.A."/>
            <person name="Ferrarezi J.A."/>
            <person name="Labate C.A."/>
        </authorList>
    </citation>
    <scope>NUCLEOTIDE SEQUENCE</scope>
    <source>
        <strain evidence="1">MF-1</strain>
    </source>
</reference>
<comment type="caution">
    <text evidence="1">The sequence shown here is derived from an EMBL/GenBank/DDBJ whole genome shotgun (WGS) entry which is preliminary data.</text>
</comment>
<evidence type="ECO:0000313" key="2">
    <source>
        <dbReference type="Proteomes" id="UP000765509"/>
    </source>
</evidence>
<dbReference type="EMBL" id="AVOT02002120">
    <property type="protein sequence ID" value="MBW0469228.1"/>
    <property type="molecule type" value="Genomic_DNA"/>
</dbReference>
<protein>
    <submittedName>
        <fullName evidence="1">Uncharacterized protein</fullName>
    </submittedName>
</protein>
<dbReference type="Proteomes" id="UP000765509">
    <property type="component" value="Unassembled WGS sequence"/>
</dbReference>
<dbReference type="AlphaFoldDB" id="A0A9Q3BQE6"/>
<accession>A0A9Q3BQE6</accession>